<dbReference type="Gene3D" id="3.40.50.1820">
    <property type="entry name" value="alpha/beta hydrolase"/>
    <property type="match status" value="1"/>
</dbReference>
<protein>
    <recommendedName>
        <fullName evidence="2">Fungal lipase-type domain-containing protein</fullName>
    </recommendedName>
</protein>
<keyword evidence="1" id="KW-0732">Signal</keyword>
<dbReference type="SUPFAM" id="SSF53474">
    <property type="entry name" value="alpha/beta-Hydrolases"/>
    <property type="match status" value="1"/>
</dbReference>
<feature type="signal peptide" evidence="1">
    <location>
        <begin position="1"/>
        <end position="15"/>
    </location>
</feature>
<dbReference type="InterPro" id="IPR029058">
    <property type="entry name" value="AB_hydrolase_fold"/>
</dbReference>
<comment type="caution">
    <text evidence="3">The sequence shown here is derived from an EMBL/GenBank/DDBJ whole genome shotgun (WGS) entry which is preliminary data.</text>
</comment>
<evidence type="ECO:0000256" key="1">
    <source>
        <dbReference type="SAM" id="SignalP"/>
    </source>
</evidence>
<name>A0A8S1HF56_9PELO</name>
<dbReference type="AlphaFoldDB" id="A0A8S1HF56"/>
<dbReference type="PANTHER" id="PTHR45908">
    <property type="entry name" value="PROTEIN CBG11750-RELATED"/>
    <property type="match status" value="1"/>
</dbReference>
<dbReference type="CDD" id="cd00519">
    <property type="entry name" value="Lipase_3"/>
    <property type="match status" value="1"/>
</dbReference>
<dbReference type="Pfam" id="PF01764">
    <property type="entry name" value="Lipase_3"/>
    <property type="match status" value="1"/>
</dbReference>
<sequence length="297" mass="32492">MRGLLLALLPLAALAMPFDVLSSTTHSIPYSDPLARNKLLYAAGAAYGTNPQQCLVKGFGANAKLQRVINVHCDDTPKDMCSGFSGVSVDDKAIILSFRGTNNNIQLIMEGLETVFTFHSPWPAGGVVSQYFNTGFMNIWNGGMKDDFNTLVSKYPGYTLYITGHSLGGAMATLAASFITYNKLYDSSKVIMVTYGQPRVGDAKFVAAHDQSVPNSYRVTHSRDPVPHLPLKNMEGFTHHKAEVFYKEKMTTSYRICDDVDESSLCSDGNLLPDSSIADHLHYFSIDVSNLGYSNCA</sequence>
<gene>
    <name evidence="3" type="ORF">CAUJ_LOCUS8827</name>
</gene>
<proteinExistence type="predicted"/>
<keyword evidence="4" id="KW-1185">Reference proteome</keyword>
<evidence type="ECO:0000259" key="2">
    <source>
        <dbReference type="Pfam" id="PF01764"/>
    </source>
</evidence>
<dbReference type="PANTHER" id="PTHR45908:SF24">
    <property type="entry name" value="FUNGAL LIPASE-LIKE DOMAIN-CONTAINING PROTEIN"/>
    <property type="match status" value="1"/>
</dbReference>
<feature type="chain" id="PRO_5035948515" description="Fungal lipase-type domain-containing protein" evidence="1">
    <location>
        <begin position="16"/>
        <end position="297"/>
    </location>
</feature>
<organism evidence="3 4">
    <name type="scientific">Caenorhabditis auriculariae</name>
    <dbReference type="NCBI Taxonomy" id="2777116"/>
    <lineage>
        <taxon>Eukaryota</taxon>
        <taxon>Metazoa</taxon>
        <taxon>Ecdysozoa</taxon>
        <taxon>Nematoda</taxon>
        <taxon>Chromadorea</taxon>
        <taxon>Rhabditida</taxon>
        <taxon>Rhabditina</taxon>
        <taxon>Rhabditomorpha</taxon>
        <taxon>Rhabditoidea</taxon>
        <taxon>Rhabditidae</taxon>
        <taxon>Peloderinae</taxon>
        <taxon>Caenorhabditis</taxon>
    </lineage>
</organism>
<feature type="domain" description="Fungal lipase-type" evidence="2">
    <location>
        <begin position="96"/>
        <end position="233"/>
    </location>
</feature>
<reference evidence="3" key="1">
    <citation type="submission" date="2020-10" db="EMBL/GenBank/DDBJ databases">
        <authorList>
            <person name="Kikuchi T."/>
        </authorList>
    </citation>
    <scope>NUCLEOTIDE SEQUENCE</scope>
    <source>
        <strain evidence="3">NKZ352</strain>
    </source>
</reference>
<dbReference type="Proteomes" id="UP000835052">
    <property type="component" value="Unassembled WGS sequence"/>
</dbReference>
<dbReference type="EMBL" id="CAJGYM010000030">
    <property type="protein sequence ID" value="CAD6192908.1"/>
    <property type="molecule type" value="Genomic_DNA"/>
</dbReference>
<evidence type="ECO:0000313" key="4">
    <source>
        <dbReference type="Proteomes" id="UP000835052"/>
    </source>
</evidence>
<dbReference type="InterPro" id="IPR002921">
    <property type="entry name" value="Fungal_lipase-type"/>
</dbReference>
<dbReference type="OrthoDB" id="5821984at2759"/>
<evidence type="ECO:0000313" key="3">
    <source>
        <dbReference type="EMBL" id="CAD6192908.1"/>
    </source>
</evidence>
<dbReference type="GO" id="GO:0006629">
    <property type="term" value="P:lipid metabolic process"/>
    <property type="evidence" value="ECO:0007669"/>
    <property type="project" value="InterPro"/>
</dbReference>
<accession>A0A8S1HF56</accession>